<evidence type="ECO:0000256" key="2">
    <source>
        <dbReference type="ARBA" id="ARBA00005940"/>
    </source>
</evidence>
<feature type="domain" description="Glycoside hydrolase family 42 N-terminal" evidence="7">
    <location>
        <begin position="9"/>
        <end position="389"/>
    </location>
</feature>
<dbReference type="Pfam" id="PF02449">
    <property type="entry name" value="Glyco_hydro_42"/>
    <property type="match status" value="1"/>
</dbReference>
<proteinExistence type="inferred from homology"/>
<reference evidence="11" key="1">
    <citation type="journal article" date="2019" name="Int. J. Syst. Evol. Microbiol.">
        <title>The Global Catalogue of Microorganisms (GCM) 10K type strain sequencing project: providing services to taxonomists for standard genome sequencing and annotation.</title>
        <authorList>
            <consortium name="The Broad Institute Genomics Platform"/>
            <consortium name="The Broad Institute Genome Sequencing Center for Infectious Disease"/>
            <person name="Wu L."/>
            <person name="Ma J."/>
        </authorList>
    </citation>
    <scope>NUCLEOTIDE SEQUENCE [LARGE SCALE GENOMIC DNA]</scope>
    <source>
        <strain evidence="11">CCM 8980</strain>
    </source>
</reference>
<dbReference type="InterPro" id="IPR013738">
    <property type="entry name" value="Beta_galactosidase_Trimer"/>
</dbReference>
<dbReference type="InterPro" id="IPR017853">
    <property type="entry name" value="GH"/>
</dbReference>
<comment type="catalytic activity">
    <reaction evidence="1 6">
        <text>Hydrolysis of terminal non-reducing beta-D-galactose residues in beta-D-galactosides.</text>
        <dbReference type="EC" id="3.2.1.23"/>
    </reaction>
</comment>
<feature type="domain" description="Beta-galactosidase trimerisation" evidence="8">
    <location>
        <begin position="400"/>
        <end position="603"/>
    </location>
</feature>
<evidence type="ECO:0000256" key="5">
    <source>
        <dbReference type="ARBA" id="ARBA00023295"/>
    </source>
</evidence>
<dbReference type="InterPro" id="IPR003476">
    <property type="entry name" value="Glyco_hydro_42"/>
</dbReference>
<dbReference type="Proteomes" id="UP001597196">
    <property type="component" value="Unassembled WGS sequence"/>
</dbReference>
<sequence length="674" mass="76319">MDHLLHGGDYNPDQWLNYPEILTRDIKMMKEANINTVSLGIFAWSALEPTEGNYQFDWLDEAFDRIEAIHGNVILATPSGAKPAWLAKKYPEVLRTNEYDQKLHYGERHNHCFTSPRYREAVQRLDKKLAERYGQRKSLILWHISNELGGECHCDLCQSAFRQWLRTRYQTLDALNNAWYTSFWSHHFDAWDEIHSPSPLGDTTLSGLNADWRRFVTAQTIDFFEGEKTAIRAASPTVPITTNFMADGPDLMPFHGLDYAEFAKHVDIVSWDCYPQWADPAVSDAQLGAKIGMINDYFRGLKQQNFLIMESTPSLVNWHPVNRAKRPGQHFLSSMQLLAHGSDSVLYFQIRQSRGAAEKFHGAVIAQDGSNNNRVFTEVSAVGDALTKLTGLIGVNRPRAKVALLYDQQNQWNLDDTQAYSQQSKQYWQTLQKHYTYFWQHDIPVDILPPDADLSTYLLVIDLMHYSLPIEQKTKLEAYVQDGGTLIGSYLSGLTDETDLAYLGDSPLAKLYGIQRNEIDTLYPQQQNSLRFETRTYPVHDYAEVVRPTTAESIASFEQDFYAGHPALTVNKFGEGHAYYLAGRSTSDFLEAFYPPLLNKLKISGSQVISPLLTVSVQTRDSSEGPVSFIMNFSAAPVDIDLLQAGVDLLTGHQLTAGKQQLAGYGVIILQCVF</sequence>
<evidence type="ECO:0000259" key="8">
    <source>
        <dbReference type="Pfam" id="PF08532"/>
    </source>
</evidence>
<feature type="domain" description="Beta-galactosidase C-terminal" evidence="9">
    <location>
        <begin position="615"/>
        <end position="671"/>
    </location>
</feature>
<evidence type="ECO:0000259" key="7">
    <source>
        <dbReference type="Pfam" id="PF02449"/>
    </source>
</evidence>
<dbReference type="Gene3D" id="2.60.40.1180">
    <property type="entry name" value="Golgi alpha-mannosidase II"/>
    <property type="match status" value="1"/>
</dbReference>
<dbReference type="Pfam" id="PF08533">
    <property type="entry name" value="Glyco_hydro_42C"/>
    <property type="match status" value="1"/>
</dbReference>
<dbReference type="CDD" id="cd03143">
    <property type="entry name" value="A4_beta-galactosidase_middle_domain"/>
    <property type="match status" value="1"/>
</dbReference>
<dbReference type="Pfam" id="PF08532">
    <property type="entry name" value="Glyco_hydro_42M"/>
    <property type="match status" value="1"/>
</dbReference>
<dbReference type="GO" id="GO:0004565">
    <property type="term" value="F:beta-galactosidase activity"/>
    <property type="evidence" value="ECO:0007669"/>
    <property type="project" value="UniProtKB-EC"/>
</dbReference>
<dbReference type="SUPFAM" id="SSF51445">
    <property type="entry name" value="(Trans)glycosidases"/>
    <property type="match status" value="1"/>
</dbReference>
<protein>
    <recommendedName>
        <fullName evidence="3 6">Beta-galactosidase</fullName>
        <shortName evidence="6">Beta-gal</shortName>
        <ecNumber evidence="3 6">3.2.1.23</ecNumber>
    </recommendedName>
</protein>
<evidence type="ECO:0000256" key="1">
    <source>
        <dbReference type="ARBA" id="ARBA00001412"/>
    </source>
</evidence>
<dbReference type="PANTHER" id="PTHR36447">
    <property type="entry name" value="BETA-GALACTOSIDASE GANA"/>
    <property type="match status" value="1"/>
</dbReference>
<keyword evidence="11" id="KW-1185">Reference proteome</keyword>
<evidence type="ECO:0000256" key="4">
    <source>
        <dbReference type="ARBA" id="ARBA00022801"/>
    </source>
</evidence>
<evidence type="ECO:0000313" key="11">
    <source>
        <dbReference type="Proteomes" id="UP001597196"/>
    </source>
</evidence>
<dbReference type="InterPro" id="IPR013529">
    <property type="entry name" value="Glyco_hydro_42_N"/>
</dbReference>
<dbReference type="InterPro" id="IPR013780">
    <property type="entry name" value="Glyco_hydro_b"/>
</dbReference>
<keyword evidence="5 6" id="KW-0326">Glycosidase</keyword>
<evidence type="ECO:0000256" key="3">
    <source>
        <dbReference type="ARBA" id="ARBA00012756"/>
    </source>
</evidence>
<comment type="caution">
    <text evidence="10">The sequence shown here is derived from an EMBL/GenBank/DDBJ whole genome shotgun (WGS) entry which is preliminary data.</text>
</comment>
<dbReference type="PANTHER" id="PTHR36447:SF1">
    <property type="entry name" value="BETA-GALACTOSIDASE GANA"/>
    <property type="match status" value="1"/>
</dbReference>
<dbReference type="Gene3D" id="3.20.20.80">
    <property type="entry name" value="Glycosidases"/>
    <property type="match status" value="1"/>
</dbReference>
<dbReference type="Gene3D" id="3.40.50.880">
    <property type="match status" value="1"/>
</dbReference>
<comment type="similarity">
    <text evidence="2 6">Belongs to the glycosyl hydrolase 42 family.</text>
</comment>
<evidence type="ECO:0000259" key="9">
    <source>
        <dbReference type="Pfam" id="PF08533"/>
    </source>
</evidence>
<evidence type="ECO:0000313" key="10">
    <source>
        <dbReference type="EMBL" id="MFD1428895.1"/>
    </source>
</evidence>
<dbReference type="RefSeq" id="WP_225877864.1">
    <property type="nucleotide sequence ID" value="NZ_BOLQ01000001.1"/>
</dbReference>
<dbReference type="InterPro" id="IPR029062">
    <property type="entry name" value="Class_I_gatase-like"/>
</dbReference>
<keyword evidence="4 6" id="KW-0378">Hydrolase</keyword>
<dbReference type="EC" id="3.2.1.23" evidence="3 6"/>
<evidence type="ECO:0000256" key="6">
    <source>
        <dbReference type="PIRNR" id="PIRNR001084"/>
    </source>
</evidence>
<dbReference type="PIRSF" id="PIRSF001084">
    <property type="entry name" value="B-galactosidase"/>
    <property type="match status" value="1"/>
</dbReference>
<accession>A0ABW4CGD1</accession>
<organism evidence="10 11">
    <name type="scientific">Lacticaseibacillus mingshuiensis</name>
    <dbReference type="NCBI Taxonomy" id="2799574"/>
    <lineage>
        <taxon>Bacteria</taxon>
        <taxon>Bacillati</taxon>
        <taxon>Bacillota</taxon>
        <taxon>Bacilli</taxon>
        <taxon>Lactobacillales</taxon>
        <taxon>Lactobacillaceae</taxon>
        <taxon>Lacticaseibacillus</taxon>
    </lineage>
</organism>
<dbReference type="SUPFAM" id="SSF52317">
    <property type="entry name" value="Class I glutamine amidotransferase-like"/>
    <property type="match status" value="1"/>
</dbReference>
<gene>
    <name evidence="10" type="ORF">ACFQ4P_01360</name>
</gene>
<dbReference type="InterPro" id="IPR013739">
    <property type="entry name" value="Beta_galactosidase_C"/>
</dbReference>
<dbReference type="EMBL" id="JBHTOC010000001">
    <property type="protein sequence ID" value="MFD1428895.1"/>
    <property type="molecule type" value="Genomic_DNA"/>
</dbReference>
<name>A0ABW4CGD1_9LACO</name>